<protein>
    <submittedName>
        <fullName evidence="1">Uncharacterized protein</fullName>
    </submittedName>
</protein>
<feature type="non-terminal residue" evidence="1">
    <location>
        <position position="74"/>
    </location>
</feature>
<dbReference type="AlphaFoldDB" id="A0A0S7XMW4"/>
<name>A0A0S7XMW4_9BACT</name>
<proteinExistence type="predicted"/>
<organism evidence="1 2">
    <name type="scientific">candidate division KD3-62 bacterium DG_56</name>
    <dbReference type="NCBI Taxonomy" id="1704032"/>
    <lineage>
        <taxon>Bacteria</taxon>
        <taxon>candidate division KD3-62</taxon>
    </lineage>
</organism>
<accession>A0A0S7XMW4</accession>
<sequence>MRSRLTSGHCCGHCLAHRWRRRHLGQARHGRLDRAHAPQLGLAVGTIAQVRLQPRDRCRRQPAIGVGVNLLAGL</sequence>
<dbReference type="EMBL" id="LIZY01000078">
    <property type="protein sequence ID" value="KPJ63579.1"/>
    <property type="molecule type" value="Genomic_DNA"/>
</dbReference>
<evidence type="ECO:0000313" key="2">
    <source>
        <dbReference type="Proteomes" id="UP000052020"/>
    </source>
</evidence>
<gene>
    <name evidence="1" type="ORF">AMK68_03640</name>
</gene>
<dbReference type="Proteomes" id="UP000052020">
    <property type="component" value="Unassembled WGS sequence"/>
</dbReference>
<comment type="caution">
    <text evidence="1">The sequence shown here is derived from an EMBL/GenBank/DDBJ whole genome shotgun (WGS) entry which is preliminary data.</text>
</comment>
<reference evidence="1 2" key="1">
    <citation type="journal article" date="2015" name="Microbiome">
        <title>Genomic resolution of linkages in carbon, nitrogen, and sulfur cycling among widespread estuary sediment bacteria.</title>
        <authorList>
            <person name="Baker B.J."/>
            <person name="Lazar C.S."/>
            <person name="Teske A.P."/>
            <person name="Dick G.J."/>
        </authorList>
    </citation>
    <scope>NUCLEOTIDE SEQUENCE [LARGE SCALE GENOMIC DNA]</scope>
    <source>
        <strain evidence="1">DG_56</strain>
    </source>
</reference>
<evidence type="ECO:0000313" key="1">
    <source>
        <dbReference type="EMBL" id="KPJ63579.1"/>
    </source>
</evidence>